<comment type="caution">
    <text evidence="2">The sequence shown here is derived from an EMBL/GenBank/DDBJ whole genome shotgun (WGS) entry which is preliminary data.</text>
</comment>
<evidence type="ECO:0000313" key="3">
    <source>
        <dbReference type="Proteomes" id="UP001180536"/>
    </source>
</evidence>
<reference evidence="2 3" key="1">
    <citation type="submission" date="2023-07" db="EMBL/GenBank/DDBJ databases">
        <title>Sorghum-associated microbial communities from plants grown in Nebraska, USA.</title>
        <authorList>
            <person name="Schachtman D."/>
        </authorList>
    </citation>
    <scope>NUCLEOTIDE SEQUENCE [LARGE SCALE GENOMIC DNA]</scope>
    <source>
        <strain evidence="2 3">BE310</strain>
    </source>
</reference>
<feature type="compositionally biased region" description="Gly residues" evidence="1">
    <location>
        <begin position="17"/>
        <end position="30"/>
    </location>
</feature>
<accession>A0ABU1ZCC6</accession>
<feature type="region of interest" description="Disordered" evidence="1">
    <location>
        <begin position="1"/>
        <end position="30"/>
    </location>
</feature>
<feature type="compositionally biased region" description="Low complexity" evidence="1">
    <location>
        <begin position="1"/>
        <end position="16"/>
    </location>
</feature>
<evidence type="ECO:0000256" key="1">
    <source>
        <dbReference type="SAM" id="MobiDB-lite"/>
    </source>
</evidence>
<evidence type="ECO:0000313" key="2">
    <source>
        <dbReference type="EMBL" id="MDR7298277.1"/>
    </source>
</evidence>
<name>A0ABU1ZCC6_9BURK</name>
<organism evidence="2 3">
    <name type="scientific">Pelomonas aquatica</name>
    <dbReference type="NCBI Taxonomy" id="431058"/>
    <lineage>
        <taxon>Bacteria</taxon>
        <taxon>Pseudomonadati</taxon>
        <taxon>Pseudomonadota</taxon>
        <taxon>Betaproteobacteria</taxon>
        <taxon>Burkholderiales</taxon>
        <taxon>Sphaerotilaceae</taxon>
        <taxon>Roseateles</taxon>
    </lineage>
</organism>
<protein>
    <submittedName>
        <fullName evidence="2">Uncharacterized protein</fullName>
    </submittedName>
</protein>
<keyword evidence="3" id="KW-1185">Reference proteome</keyword>
<proteinExistence type="predicted"/>
<sequence>MPPMLRAAAARVDAAGPDGGAGRANGGMAA</sequence>
<gene>
    <name evidence="2" type="ORF">J2X16_003640</name>
</gene>
<dbReference type="EMBL" id="JAVDXQ010000005">
    <property type="protein sequence ID" value="MDR7298277.1"/>
    <property type="molecule type" value="Genomic_DNA"/>
</dbReference>
<dbReference type="Proteomes" id="UP001180536">
    <property type="component" value="Unassembled WGS sequence"/>
</dbReference>